<feature type="transmembrane region" description="Helical" evidence="1">
    <location>
        <begin position="256"/>
        <end position="275"/>
    </location>
</feature>
<evidence type="ECO:0000256" key="1">
    <source>
        <dbReference type="SAM" id="Phobius"/>
    </source>
</evidence>
<keyword evidence="3" id="KW-1185">Reference proteome</keyword>
<accession>A0A1E7Q2H2</accession>
<dbReference type="AlphaFoldDB" id="A0A1E7Q2H2"/>
<dbReference type="Proteomes" id="UP000242258">
    <property type="component" value="Unassembled WGS sequence"/>
</dbReference>
<feature type="transmembrane region" description="Helical" evidence="1">
    <location>
        <begin position="364"/>
        <end position="390"/>
    </location>
</feature>
<organism evidence="2 3">
    <name type="scientific">Rheinheimera salexigens</name>
    <dbReference type="NCBI Taxonomy" id="1628148"/>
    <lineage>
        <taxon>Bacteria</taxon>
        <taxon>Pseudomonadati</taxon>
        <taxon>Pseudomonadota</taxon>
        <taxon>Gammaproteobacteria</taxon>
        <taxon>Chromatiales</taxon>
        <taxon>Chromatiaceae</taxon>
        <taxon>Rheinheimera</taxon>
    </lineage>
</organism>
<dbReference type="Gene3D" id="1.20.1640.10">
    <property type="entry name" value="Multidrug efflux transporter AcrB transmembrane domain"/>
    <property type="match status" value="1"/>
</dbReference>
<feature type="transmembrane region" description="Helical" evidence="1">
    <location>
        <begin position="309"/>
        <end position="331"/>
    </location>
</feature>
<dbReference type="STRING" id="1628148.BI198_01660"/>
<comment type="caution">
    <text evidence="2">The sequence shown here is derived from an EMBL/GenBank/DDBJ whole genome shotgun (WGS) entry which is preliminary data.</text>
</comment>
<feature type="transmembrane region" description="Helical" evidence="1">
    <location>
        <begin position="338"/>
        <end position="358"/>
    </location>
</feature>
<reference evidence="3" key="1">
    <citation type="submission" date="2016-09" db="EMBL/GenBank/DDBJ databases">
        <authorList>
            <person name="Wan X."/>
            <person name="Hou S."/>
        </authorList>
    </citation>
    <scope>NUCLEOTIDE SEQUENCE [LARGE SCALE GENOMIC DNA]</scope>
    <source>
        <strain evidence="3">KH87</strain>
    </source>
</reference>
<keyword evidence="1" id="KW-0472">Membrane</keyword>
<gene>
    <name evidence="2" type="ORF">BI198_01660</name>
</gene>
<evidence type="ECO:0000313" key="2">
    <source>
        <dbReference type="EMBL" id="OEY68414.1"/>
    </source>
</evidence>
<feature type="transmembrane region" description="Helical" evidence="1">
    <location>
        <begin position="56"/>
        <end position="74"/>
    </location>
</feature>
<evidence type="ECO:0000313" key="3">
    <source>
        <dbReference type="Proteomes" id="UP000242258"/>
    </source>
</evidence>
<protein>
    <recommendedName>
        <fullName evidence="4">Membrane transport protein MMPL domain-containing protein</fullName>
    </recommendedName>
</protein>
<dbReference type="EMBL" id="MKEK01000001">
    <property type="protein sequence ID" value="OEY68414.1"/>
    <property type="molecule type" value="Genomic_DNA"/>
</dbReference>
<feature type="transmembrane region" description="Helical" evidence="1">
    <location>
        <begin position="5"/>
        <end position="23"/>
    </location>
</feature>
<sequence>MNQVAVFMCVGLSVAFLTVKMVFEHWLPPASMTVNPYLLRFCARLSQGYCRTSPKWVLTSLVITLILVSSGLLVQMQFSDDVRLFNQSPAELLQQEQQVRHAGGQNWDSRFIVLLGDSTEQLLQHEHALQPLLHTWQQQGKLGNWQATVQRVPPLQLQLEVQQLLQQAYQSESIQDYLQQLQLKPPAIITNRLTPESFPADFMQQIQPLNSQFASIILLSKVALTSSDLALLTTYPQAYWLDPIADTNASVKKLRYQLSIWLALALALAVVILFWRRGSHAASAIMLMLLLAISSALLLSLQLQQQLNIFNLIAALLVLALALDYGIFFTAKLQHKDVVQAVLLSATTSCLAFGLLAFSKTPAIASFGLTVFLGVALACVLSPLLSVLAVKESKIHAAL</sequence>
<dbReference type="SUPFAM" id="SSF82866">
    <property type="entry name" value="Multidrug efflux transporter AcrB transmembrane domain"/>
    <property type="match status" value="1"/>
</dbReference>
<keyword evidence="1" id="KW-0812">Transmembrane</keyword>
<evidence type="ECO:0008006" key="4">
    <source>
        <dbReference type="Google" id="ProtNLM"/>
    </source>
</evidence>
<proteinExistence type="predicted"/>
<name>A0A1E7Q2H2_9GAMM</name>
<feature type="transmembrane region" description="Helical" evidence="1">
    <location>
        <begin position="282"/>
        <end position="303"/>
    </location>
</feature>
<keyword evidence="1" id="KW-1133">Transmembrane helix</keyword>